<sequence length="77" mass="8905">MMGIQWVFSPDKPVMEEKILKELISVGHTVVTAFVVTVIFCCRIKRYHLLSHFEAYVALPRLGTEYICFILAIHSYT</sequence>
<protein>
    <submittedName>
        <fullName evidence="2">Uncharacterized protein</fullName>
    </submittedName>
</protein>
<name>A0A9D3YPE4_DREPO</name>
<organism evidence="2 3">
    <name type="scientific">Dreissena polymorpha</name>
    <name type="common">Zebra mussel</name>
    <name type="synonym">Mytilus polymorpha</name>
    <dbReference type="NCBI Taxonomy" id="45954"/>
    <lineage>
        <taxon>Eukaryota</taxon>
        <taxon>Metazoa</taxon>
        <taxon>Spiralia</taxon>
        <taxon>Lophotrochozoa</taxon>
        <taxon>Mollusca</taxon>
        <taxon>Bivalvia</taxon>
        <taxon>Autobranchia</taxon>
        <taxon>Heteroconchia</taxon>
        <taxon>Euheterodonta</taxon>
        <taxon>Imparidentia</taxon>
        <taxon>Neoheterodontei</taxon>
        <taxon>Myida</taxon>
        <taxon>Dreissenoidea</taxon>
        <taxon>Dreissenidae</taxon>
        <taxon>Dreissena</taxon>
    </lineage>
</organism>
<keyword evidence="1" id="KW-0472">Membrane</keyword>
<evidence type="ECO:0000313" key="2">
    <source>
        <dbReference type="EMBL" id="KAH3702131.1"/>
    </source>
</evidence>
<dbReference type="AlphaFoldDB" id="A0A9D3YPE4"/>
<evidence type="ECO:0000313" key="3">
    <source>
        <dbReference type="Proteomes" id="UP000828390"/>
    </source>
</evidence>
<keyword evidence="3" id="KW-1185">Reference proteome</keyword>
<evidence type="ECO:0000256" key="1">
    <source>
        <dbReference type="SAM" id="Phobius"/>
    </source>
</evidence>
<gene>
    <name evidence="2" type="ORF">DPMN_077135</name>
</gene>
<keyword evidence="1" id="KW-0812">Transmembrane</keyword>
<feature type="transmembrane region" description="Helical" evidence="1">
    <location>
        <begin position="23"/>
        <end position="42"/>
    </location>
</feature>
<comment type="caution">
    <text evidence="2">The sequence shown here is derived from an EMBL/GenBank/DDBJ whole genome shotgun (WGS) entry which is preliminary data.</text>
</comment>
<reference evidence="2" key="1">
    <citation type="journal article" date="2019" name="bioRxiv">
        <title>The Genome of the Zebra Mussel, Dreissena polymorpha: A Resource for Invasive Species Research.</title>
        <authorList>
            <person name="McCartney M.A."/>
            <person name="Auch B."/>
            <person name="Kono T."/>
            <person name="Mallez S."/>
            <person name="Zhang Y."/>
            <person name="Obille A."/>
            <person name="Becker A."/>
            <person name="Abrahante J.E."/>
            <person name="Garbe J."/>
            <person name="Badalamenti J.P."/>
            <person name="Herman A."/>
            <person name="Mangelson H."/>
            <person name="Liachko I."/>
            <person name="Sullivan S."/>
            <person name="Sone E.D."/>
            <person name="Koren S."/>
            <person name="Silverstein K.A.T."/>
            <person name="Beckman K.B."/>
            <person name="Gohl D.M."/>
        </authorList>
    </citation>
    <scope>NUCLEOTIDE SEQUENCE</scope>
    <source>
        <strain evidence="2">Duluth1</strain>
        <tissue evidence="2">Whole animal</tissue>
    </source>
</reference>
<dbReference type="EMBL" id="JAIWYP010000015">
    <property type="protein sequence ID" value="KAH3702131.1"/>
    <property type="molecule type" value="Genomic_DNA"/>
</dbReference>
<proteinExistence type="predicted"/>
<keyword evidence="1" id="KW-1133">Transmembrane helix</keyword>
<reference evidence="2" key="2">
    <citation type="submission" date="2020-11" db="EMBL/GenBank/DDBJ databases">
        <authorList>
            <person name="McCartney M.A."/>
            <person name="Auch B."/>
            <person name="Kono T."/>
            <person name="Mallez S."/>
            <person name="Becker A."/>
            <person name="Gohl D.M."/>
            <person name="Silverstein K.A.T."/>
            <person name="Koren S."/>
            <person name="Bechman K.B."/>
            <person name="Herman A."/>
            <person name="Abrahante J.E."/>
            <person name="Garbe J."/>
        </authorList>
    </citation>
    <scope>NUCLEOTIDE SEQUENCE</scope>
    <source>
        <strain evidence="2">Duluth1</strain>
        <tissue evidence="2">Whole animal</tissue>
    </source>
</reference>
<dbReference type="Proteomes" id="UP000828390">
    <property type="component" value="Unassembled WGS sequence"/>
</dbReference>
<accession>A0A9D3YPE4</accession>